<dbReference type="EMBL" id="JAPWTK010000003">
    <property type="protein sequence ID" value="KAJ8962082.1"/>
    <property type="molecule type" value="Genomic_DNA"/>
</dbReference>
<proteinExistence type="predicted"/>
<comment type="caution">
    <text evidence="3">The sequence shown here is derived from an EMBL/GenBank/DDBJ whole genome shotgun (WGS) entry which is preliminary data.</text>
</comment>
<dbReference type="InterPro" id="IPR040676">
    <property type="entry name" value="DUF5641"/>
</dbReference>
<evidence type="ECO:0000313" key="4">
    <source>
        <dbReference type="Proteomes" id="UP001162162"/>
    </source>
</evidence>
<dbReference type="Gene3D" id="1.10.340.70">
    <property type="match status" value="1"/>
</dbReference>
<feature type="domain" description="DUF5641" evidence="2">
    <location>
        <begin position="100"/>
        <end position="165"/>
    </location>
</feature>
<name>A0AAV8ZCM9_9CUCU</name>
<evidence type="ECO:0000259" key="2">
    <source>
        <dbReference type="Pfam" id="PF18701"/>
    </source>
</evidence>
<evidence type="ECO:0000259" key="1">
    <source>
        <dbReference type="Pfam" id="PF17921"/>
    </source>
</evidence>
<organism evidence="3 4">
    <name type="scientific">Aromia moschata</name>
    <dbReference type="NCBI Taxonomy" id="1265417"/>
    <lineage>
        <taxon>Eukaryota</taxon>
        <taxon>Metazoa</taxon>
        <taxon>Ecdysozoa</taxon>
        <taxon>Arthropoda</taxon>
        <taxon>Hexapoda</taxon>
        <taxon>Insecta</taxon>
        <taxon>Pterygota</taxon>
        <taxon>Neoptera</taxon>
        <taxon>Endopterygota</taxon>
        <taxon>Coleoptera</taxon>
        <taxon>Polyphaga</taxon>
        <taxon>Cucujiformia</taxon>
        <taxon>Chrysomeloidea</taxon>
        <taxon>Cerambycidae</taxon>
        <taxon>Cerambycinae</taxon>
        <taxon>Callichromatini</taxon>
        <taxon>Aromia</taxon>
    </lineage>
</organism>
<dbReference type="Proteomes" id="UP001162162">
    <property type="component" value="Unassembled WGS sequence"/>
</dbReference>
<sequence length="180" mass="20251">MRVAGRIHLIIRNEHEKSLHAGTQAVLANLRYKYWIINGKNAVKKILRRCVICFRVKPSDNLQPMGNLPEARLKPTRPFTISGYSSYSSIFGHDGQQNICISTLQGRSKWMFQHPQQIGVNTLVLLKDSNAPPLQWKLGRIVAVHPGSSDGVVRVVSVKTPNDSVLKKSCAHSLHFSYRN</sequence>
<dbReference type="Pfam" id="PF18701">
    <property type="entry name" value="DUF5641"/>
    <property type="match status" value="1"/>
</dbReference>
<gene>
    <name evidence="3" type="ORF">NQ318_018033</name>
</gene>
<keyword evidence="4" id="KW-1185">Reference proteome</keyword>
<dbReference type="InterPro" id="IPR041588">
    <property type="entry name" value="Integrase_H2C2"/>
</dbReference>
<evidence type="ECO:0000313" key="3">
    <source>
        <dbReference type="EMBL" id="KAJ8962082.1"/>
    </source>
</evidence>
<reference evidence="3" key="1">
    <citation type="journal article" date="2023" name="Insect Mol. Biol.">
        <title>Genome sequencing provides insights into the evolution of gene families encoding plant cell wall-degrading enzymes in longhorned beetles.</title>
        <authorList>
            <person name="Shin N.R."/>
            <person name="Okamura Y."/>
            <person name="Kirsch R."/>
            <person name="Pauchet Y."/>
        </authorList>
    </citation>
    <scope>NUCLEOTIDE SEQUENCE</scope>
    <source>
        <strain evidence="3">AMC_N1</strain>
    </source>
</reference>
<accession>A0AAV8ZCM9</accession>
<protein>
    <recommendedName>
        <fullName evidence="5">Integrase zinc-binding domain-containing protein</fullName>
    </recommendedName>
</protein>
<dbReference type="PANTHER" id="PTHR47331">
    <property type="entry name" value="PHD-TYPE DOMAIN-CONTAINING PROTEIN"/>
    <property type="match status" value="1"/>
</dbReference>
<dbReference type="Pfam" id="PF17921">
    <property type="entry name" value="Integrase_H2C2"/>
    <property type="match status" value="1"/>
</dbReference>
<dbReference type="AlphaFoldDB" id="A0AAV8ZCM9"/>
<feature type="domain" description="Integrase zinc-binding" evidence="1">
    <location>
        <begin position="7"/>
        <end position="59"/>
    </location>
</feature>
<evidence type="ECO:0008006" key="5">
    <source>
        <dbReference type="Google" id="ProtNLM"/>
    </source>
</evidence>